<sequence length="294" mass="32647">MCGDSCEVTGGLATFGEIQVRVLRELDEAVLHWARNNQAIEMAFPPVISVSILDRMDYFRNFPHLGFAVASLTATVAGELAQRGRLGNEVLPSSATADAEFMLPSAACYPIYAHFRDKTLAATTCVTTAQNCFRNETHYEGLARLRAFRMREIVALGTRDALSAFLARHKAWVRHFAQGADLPLSIQVASDPFFQADGARTRMQQLFPVKEEFVFDGRVAVSSVNSHRNFFAERWNIRTDDSQYAYTGCVAFGLERWVHALQTRYEGDLSRGLKAIQAGRAHAAKQFEASQGSA</sequence>
<dbReference type="SUPFAM" id="SSF55681">
    <property type="entry name" value="Class II aaRS and biotin synthetases"/>
    <property type="match status" value="1"/>
</dbReference>
<dbReference type="Proteomes" id="UP000021816">
    <property type="component" value="Unassembled WGS sequence"/>
</dbReference>
<dbReference type="PATRIC" id="fig|1454003.3.peg.2800"/>
<name>A0A011QJ54_9PROT</name>
<dbReference type="STRING" id="1454003.AW10_02745"/>
<dbReference type="InterPro" id="IPR045864">
    <property type="entry name" value="aa-tRNA-synth_II/BPL/LPL"/>
</dbReference>
<organism evidence="1 2">
    <name type="scientific">Candidatus Accumulibacter appositus</name>
    <dbReference type="NCBI Taxonomy" id="1454003"/>
    <lineage>
        <taxon>Bacteria</taxon>
        <taxon>Pseudomonadati</taxon>
        <taxon>Pseudomonadota</taxon>
        <taxon>Betaproteobacteria</taxon>
        <taxon>Candidatus Accumulibacter</taxon>
    </lineage>
</organism>
<reference evidence="1 2" key="1">
    <citation type="submission" date="2014-02" db="EMBL/GenBank/DDBJ databases">
        <title>Expanding our view of genomic diversity in Candidatus Accumulibacter clades.</title>
        <authorList>
            <person name="Skennerton C.T."/>
            <person name="Barr J.J."/>
            <person name="Slater F.R."/>
            <person name="Bond P.L."/>
            <person name="Tyson G.W."/>
        </authorList>
    </citation>
    <scope>NUCLEOTIDE SEQUENCE [LARGE SCALE GENOMIC DNA]</scope>
    <source>
        <strain evidence="2">BA-92</strain>
    </source>
</reference>
<keyword evidence="1" id="KW-0436">Ligase</keyword>
<proteinExistence type="predicted"/>
<comment type="caution">
    <text evidence="1">The sequence shown here is derived from an EMBL/GenBank/DDBJ whole genome shotgun (WGS) entry which is preliminary data.</text>
</comment>
<dbReference type="EMBL" id="JEMX01000063">
    <property type="protein sequence ID" value="EXI78874.1"/>
    <property type="molecule type" value="Genomic_DNA"/>
</dbReference>
<dbReference type="Gene3D" id="3.30.930.10">
    <property type="entry name" value="Bira Bifunctional Protein, Domain 2"/>
    <property type="match status" value="1"/>
</dbReference>
<accession>A0A011QJ54</accession>
<evidence type="ECO:0000313" key="2">
    <source>
        <dbReference type="Proteomes" id="UP000021816"/>
    </source>
</evidence>
<dbReference type="GO" id="GO:0016874">
    <property type="term" value="F:ligase activity"/>
    <property type="evidence" value="ECO:0007669"/>
    <property type="project" value="UniProtKB-KW"/>
</dbReference>
<dbReference type="AlphaFoldDB" id="A0A011QJ54"/>
<dbReference type="EC" id="6.2.1.-" evidence="1"/>
<gene>
    <name evidence="1" type="ORF">AW10_02745</name>
</gene>
<protein>
    <submittedName>
        <fullName evidence="1">Amino acid--[acyl-carrier-protein] ligase 1</fullName>
        <ecNumber evidence="1">6.2.1.-</ecNumber>
    </submittedName>
</protein>
<evidence type="ECO:0000313" key="1">
    <source>
        <dbReference type="EMBL" id="EXI78874.1"/>
    </source>
</evidence>